<feature type="domain" description="ABC transporter" evidence="5">
    <location>
        <begin position="294"/>
        <end position="559"/>
    </location>
</feature>
<name>A0ABZ3FUM5_9ACTN</name>
<dbReference type="PANTHER" id="PTHR43776:SF7">
    <property type="entry name" value="D,D-DIPEPTIDE TRANSPORT ATP-BINDING PROTEIN DDPF-RELATED"/>
    <property type="match status" value="1"/>
</dbReference>
<dbReference type="InterPro" id="IPR003439">
    <property type="entry name" value="ABC_transporter-like_ATP-bd"/>
</dbReference>
<keyword evidence="2" id="KW-0813">Transport</keyword>
<evidence type="ECO:0000256" key="2">
    <source>
        <dbReference type="ARBA" id="ARBA00022448"/>
    </source>
</evidence>
<dbReference type="InterPro" id="IPR013563">
    <property type="entry name" value="Oligopep_ABC_C"/>
</dbReference>
<comment type="similarity">
    <text evidence="1">Belongs to the ABC transporter superfamily.</text>
</comment>
<dbReference type="EMBL" id="CP154795">
    <property type="protein sequence ID" value="XAN08434.1"/>
    <property type="molecule type" value="Genomic_DNA"/>
</dbReference>
<evidence type="ECO:0000256" key="3">
    <source>
        <dbReference type="ARBA" id="ARBA00022741"/>
    </source>
</evidence>
<accession>A0ABZ3FUM5</accession>
<reference evidence="6 7" key="1">
    <citation type="submission" date="2024-04" db="EMBL/GenBank/DDBJ databases">
        <title>Isolation of an actinomycete strain from pig manure.</title>
        <authorList>
            <person name="Gong T."/>
            <person name="Yu Z."/>
            <person name="An M."/>
            <person name="Wei C."/>
            <person name="Yang W."/>
            <person name="Liu L."/>
        </authorList>
    </citation>
    <scope>NUCLEOTIDE SEQUENCE [LARGE SCALE GENOMIC DNA]</scope>
    <source>
        <strain evidence="6 7">ZF39</strain>
    </source>
</reference>
<dbReference type="PROSITE" id="PS50893">
    <property type="entry name" value="ABC_TRANSPORTER_2"/>
    <property type="match status" value="2"/>
</dbReference>
<keyword evidence="4 6" id="KW-0067">ATP-binding</keyword>
<evidence type="ECO:0000259" key="5">
    <source>
        <dbReference type="PROSITE" id="PS50893"/>
    </source>
</evidence>
<dbReference type="PROSITE" id="PS00211">
    <property type="entry name" value="ABC_TRANSPORTER_1"/>
    <property type="match status" value="2"/>
</dbReference>
<dbReference type="InterPro" id="IPR027417">
    <property type="entry name" value="P-loop_NTPase"/>
</dbReference>
<dbReference type="CDD" id="cd03257">
    <property type="entry name" value="ABC_NikE_OppD_transporters"/>
    <property type="match status" value="2"/>
</dbReference>
<dbReference type="RefSeq" id="WP_425309890.1">
    <property type="nucleotide sequence ID" value="NZ_CP154795.1"/>
</dbReference>
<gene>
    <name evidence="6" type="ORF">AADG42_14360</name>
</gene>
<dbReference type="InterPro" id="IPR017871">
    <property type="entry name" value="ABC_transporter-like_CS"/>
</dbReference>
<dbReference type="InterPro" id="IPR003593">
    <property type="entry name" value="AAA+_ATPase"/>
</dbReference>
<evidence type="ECO:0000313" key="7">
    <source>
        <dbReference type="Proteomes" id="UP001442841"/>
    </source>
</evidence>
<feature type="domain" description="ABC transporter" evidence="5">
    <location>
        <begin position="12"/>
        <end position="259"/>
    </location>
</feature>
<organism evidence="6 7">
    <name type="scientific">Ammonicoccus fulvus</name>
    <dbReference type="NCBI Taxonomy" id="3138240"/>
    <lineage>
        <taxon>Bacteria</taxon>
        <taxon>Bacillati</taxon>
        <taxon>Actinomycetota</taxon>
        <taxon>Actinomycetes</taxon>
        <taxon>Propionibacteriales</taxon>
        <taxon>Propionibacteriaceae</taxon>
        <taxon>Ammonicoccus</taxon>
    </lineage>
</organism>
<dbReference type="Pfam" id="PF08352">
    <property type="entry name" value="oligo_HPY"/>
    <property type="match status" value="2"/>
</dbReference>
<dbReference type="GO" id="GO:0005524">
    <property type="term" value="F:ATP binding"/>
    <property type="evidence" value="ECO:0007669"/>
    <property type="project" value="UniProtKB-KW"/>
</dbReference>
<dbReference type="Gene3D" id="3.40.50.300">
    <property type="entry name" value="P-loop containing nucleotide triphosphate hydrolases"/>
    <property type="match status" value="2"/>
</dbReference>
<dbReference type="Proteomes" id="UP001442841">
    <property type="component" value="Chromosome"/>
</dbReference>
<dbReference type="Pfam" id="PF00005">
    <property type="entry name" value="ABC_tran"/>
    <property type="match status" value="2"/>
</dbReference>
<protein>
    <submittedName>
        <fullName evidence="6">ABC transporter ATP-binding protein</fullName>
    </submittedName>
</protein>
<dbReference type="InterPro" id="IPR050319">
    <property type="entry name" value="ABC_transp_ATP-bind"/>
</dbReference>
<keyword evidence="7" id="KW-1185">Reference proteome</keyword>
<dbReference type="SUPFAM" id="SSF52540">
    <property type="entry name" value="P-loop containing nucleoside triphosphate hydrolases"/>
    <property type="match status" value="2"/>
</dbReference>
<dbReference type="PANTHER" id="PTHR43776">
    <property type="entry name" value="TRANSPORT ATP-BINDING PROTEIN"/>
    <property type="match status" value="1"/>
</dbReference>
<evidence type="ECO:0000313" key="6">
    <source>
        <dbReference type="EMBL" id="XAN08434.1"/>
    </source>
</evidence>
<evidence type="ECO:0000256" key="1">
    <source>
        <dbReference type="ARBA" id="ARBA00005417"/>
    </source>
</evidence>
<dbReference type="NCBIfam" id="NF008453">
    <property type="entry name" value="PRK11308.1"/>
    <property type="match status" value="2"/>
</dbReference>
<evidence type="ECO:0000256" key="4">
    <source>
        <dbReference type="ARBA" id="ARBA00022840"/>
    </source>
</evidence>
<sequence length="609" mass="65543">MSRGTPGTDPFVSIADLSISYRTGHDRPAIDITHDVDLTVDKGQTLAIVGESGSGKSTVARTLLAYLRGGSFLRSGKVTVDGVDVFGLSGAELRAHRGGTVAMVAQNAGQALTPSMRVGRQIAEALEVHSRTPSDEHIAELLEQVQLPRRLARAYPHQLSGGQQQRVAIAMAVAARPQVLVLDEPTTALDVLTQASVLRLLRDLCAELDTATVLVSHDLGVVAGMADEVAVMRDGRVVERSGVHEVLHAPAHPYTRTLLASAPRLDDDGIVEVHEDGTRTIRARPTLEAGDVIVAGEDVAVVYGRGRGEVRAVDGVDVTVRRGEVLALVGESGSGKSTLAWAVAGLNPVRDGTLVFTGSESDAGVGTGVENTDAGTVSADYDLSRPVRKRPIGLRRRIQLAFQNADTALNPRVTVGTSLARPLRLFKAVPRDRVGVRQKELMHQVDLPEEFLRRLPGQLSGGQRQRVGLARALAGDPSIIIADEITTALDVSVQAQVLRLLDDIRRENNLSCLFISHDLAVVHGIADRVMVMHAARVVEEGPVDKVFANPRHPYTRELLGATLAAPGAGEDRPDPLDTISERRSWVSEESDGWDEADDGHRWRRWRDQA</sequence>
<proteinExistence type="inferred from homology"/>
<dbReference type="SMART" id="SM00382">
    <property type="entry name" value="AAA"/>
    <property type="match status" value="2"/>
</dbReference>
<keyword evidence="3" id="KW-0547">Nucleotide-binding</keyword>